<evidence type="ECO:0000256" key="10">
    <source>
        <dbReference type="ARBA" id="ARBA00047899"/>
    </source>
</evidence>
<gene>
    <name evidence="15" type="ORF">GOP47_0012157</name>
</gene>
<dbReference type="EMBL" id="JABFUD020000012">
    <property type="protein sequence ID" value="KAI5072051.1"/>
    <property type="molecule type" value="Genomic_DNA"/>
</dbReference>
<dbReference type="InterPro" id="IPR008271">
    <property type="entry name" value="Ser/Thr_kinase_AS"/>
</dbReference>
<evidence type="ECO:0000256" key="4">
    <source>
        <dbReference type="ARBA" id="ARBA00022527"/>
    </source>
</evidence>
<dbReference type="FunFam" id="3.30.200.20:FF:000389">
    <property type="entry name" value="Receptor-like cytosolic serine/threonine-protein kinase RBK1"/>
    <property type="match status" value="1"/>
</dbReference>
<dbReference type="PANTHER" id="PTHR47987">
    <property type="entry name" value="OS08G0249100 PROTEIN"/>
    <property type="match status" value="1"/>
</dbReference>
<feature type="domain" description="Protein kinase" evidence="14">
    <location>
        <begin position="394"/>
        <end position="668"/>
    </location>
</feature>
<comment type="caution">
    <text evidence="15">The sequence shown here is derived from an EMBL/GenBank/DDBJ whole genome shotgun (WGS) entry which is preliminary data.</text>
</comment>
<feature type="binding site" evidence="13">
    <location>
        <position position="422"/>
    </location>
    <ligand>
        <name>ATP</name>
        <dbReference type="ChEBI" id="CHEBI:30616"/>
    </ligand>
</feature>
<dbReference type="InterPro" id="IPR000719">
    <property type="entry name" value="Prot_kinase_dom"/>
</dbReference>
<dbReference type="InterPro" id="IPR017441">
    <property type="entry name" value="Protein_kinase_ATP_BS"/>
</dbReference>
<comment type="subcellular location">
    <subcellularLocation>
        <location evidence="1">Cytoplasm</location>
    </subcellularLocation>
</comment>
<keyword evidence="6" id="KW-0808">Transferase</keyword>
<name>A0A9D4UQE8_ADICA</name>
<evidence type="ECO:0000313" key="16">
    <source>
        <dbReference type="Proteomes" id="UP000886520"/>
    </source>
</evidence>
<dbReference type="EC" id="2.7.11.1" evidence="2"/>
<evidence type="ECO:0000256" key="2">
    <source>
        <dbReference type="ARBA" id="ARBA00012513"/>
    </source>
</evidence>
<dbReference type="PANTHER" id="PTHR47987:SF13">
    <property type="entry name" value="RECEPTOR-LIKE CYTOSOLIC SERINE_THREONINE-PROTEIN KINASE RBK2"/>
    <property type="match status" value="1"/>
</dbReference>
<dbReference type="FunFam" id="1.10.510.10:FF:000335">
    <property type="entry name" value="receptor-like cytosolic serine/threonine-protein kinase RBK2"/>
    <property type="match status" value="1"/>
</dbReference>
<dbReference type="InterPro" id="IPR011009">
    <property type="entry name" value="Kinase-like_dom_sf"/>
</dbReference>
<sequence>MLWSSKMQLSSHKKAQHWKNESRFLQSRHFLRKDSSTHDTILVGMHSEVESIDLLLWTINIAATCGDRIIALYLNYNGSKVENLIGKLQTDNSQVAHTELKDLRKLCEAKKIQMDVKFALSGNEEVELIEESFVALATLLVVSPPSRYLLWNLQRKGGSLTRKAPAGCSVVFVKEFKVLFYKENISKDCKAGGSSFTDDIHLGIPILRSKSAHQPFSSLQRQFSCAASPLWSREEDESPHVDIRLSAGSKIWPIHTGECSPRGVLENHGLYSESELSSPSSTYNLLSHSFSRKGLLSCVSPRHEEDEALKERQPICTSRWRNGSIRRTSTFPPSSRMQKFSGPLDYTSVRNSLKSYVNTLWGTECASHVSPPTNGQQHCRCFLYEELAFATNYFNPENIVGKGGHAEVYKGTLSDGRIVAIKRLKKGGSEQVKEQDFLTELGIIGHVTHPNTTPLVGFCVEEGLHLIFDFSSHGSLATWLHGVNTPVLDWLARYKVAVGTARGLHYLHTGCPRRIIHRDIKASNILLGPDFEPQISDFGLAKWLPEQSSQLSVFPVEGTFGYLAPEYFMHGIIHEKTDVFAYGVLLLELITGRLPIDSYRQSLVIWAKPLLESSRIEELVDPRLKEAYDPQEMQSMVLAASLCLQSSAICRPSMGQVLDLLTDEHSESFNISFSHTDYFEDLGGEYNSSTYRNDLSRHREIALQF</sequence>
<evidence type="ECO:0000256" key="5">
    <source>
        <dbReference type="ARBA" id="ARBA00022553"/>
    </source>
</evidence>
<dbReference type="GO" id="GO:0005737">
    <property type="term" value="C:cytoplasm"/>
    <property type="evidence" value="ECO:0007669"/>
    <property type="project" value="UniProtKB-SubCell"/>
</dbReference>
<dbReference type="OrthoDB" id="4062651at2759"/>
<dbReference type="SMART" id="SM00220">
    <property type="entry name" value="S_TKc"/>
    <property type="match status" value="1"/>
</dbReference>
<dbReference type="Gene3D" id="3.30.200.20">
    <property type="entry name" value="Phosphorylase Kinase, domain 1"/>
    <property type="match status" value="1"/>
</dbReference>
<comment type="subunit">
    <text evidence="12">Interacts with ARAC5 and ARAC10.</text>
</comment>
<evidence type="ECO:0000256" key="13">
    <source>
        <dbReference type="PROSITE-ProRule" id="PRU10141"/>
    </source>
</evidence>
<keyword evidence="9 13" id="KW-0067">ATP-binding</keyword>
<evidence type="ECO:0000256" key="6">
    <source>
        <dbReference type="ARBA" id="ARBA00022679"/>
    </source>
</evidence>
<dbReference type="GO" id="GO:0004674">
    <property type="term" value="F:protein serine/threonine kinase activity"/>
    <property type="evidence" value="ECO:0007669"/>
    <property type="project" value="UniProtKB-KW"/>
</dbReference>
<evidence type="ECO:0000256" key="3">
    <source>
        <dbReference type="ARBA" id="ARBA00022490"/>
    </source>
</evidence>
<proteinExistence type="predicted"/>
<keyword evidence="4" id="KW-0723">Serine/threonine-protein kinase</keyword>
<accession>A0A9D4UQE8</accession>
<evidence type="ECO:0000256" key="12">
    <source>
        <dbReference type="ARBA" id="ARBA00063228"/>
    </source>
</evidence>
<dbReference type="PROSITE" id="PS00108">
    <property type="entry name" value="PROTEIN_KINASE_ST"/>
    <property type="match status" value="1"/>
</dbReference>
<dbReference type="Pfam" id="PF00069">
    <property type="entry name" value="Pkinase"/>
    <property type="match status" value="1"/>
</dbReference>
<comment type="catalytic activity">
    <reaction evidence="10">
        <text>L-threonyl-[protein] + ATP = O-phospho-L-threonyl-[protein] + ADP + H(+)</text>
        <dbReference type="Rhea" id="RHEA:46608"/>
        <dbReference type="Rhea" id="RHEA-COMP:11060"/>
        <dbReference type="Rhea" id="RHEA-COMP:11605"/>
        <dbReference type="ChEBI" id="CHEBI:15378"/>
        <dbReference type="ChEBI" id="CHEBI:30013"/>
        <dbReference type="ChEBI" id="CHEBI:30616"/>
        <dbReference type="ChEBI" id="CHEBI:61977"/>
        <dbReference type="ChEBI" id="CHEBI:456216"/>
        <dbReference type="EC" id="2.7.11.1"/>
    </reaction>
</comment>
<evidence type="ECO:0000256" key="8">
    <source>
        <dbReference type="ARBA" id="ARBA00022777"/>
    </source>
</evidence>
<dbReference type="Gene3D" id="1.10.510.10">
    <property type="entry name" value="Transferase(Phosphotransferase) domain 1"/>
    <property type="match status" value="1"/>
</dbReference>
<dbReference type="InterPro" id="IPR046958">
    <property type="entry name" value="RBK1/2/STUNTED"/>
</dbReference>
<dbReference type="SUPFAM" id="SSF56112">
    <property type="entry name" value="Protein kinase-like (PK-like)"/>
    <property type="match status" value="1"/>
</dbReference>
<dbReference type="PROSITE" id="PS50011">
    <property type="entry name" value="PROTEIN_KINASE_DOM"/>
    <property type="match status" value="1"/>
</dbReference>
<keyword evidence="8" id="KW-0418">Kinase</keyword>
<reference evidence="15" key="1">
    <citation type="submission" date="2021-01" db="EMBL/GenBank/DDBJ databases">
        <title>Adiantum capillus-veneris genome.</title>
        <authorList>
            <person name="Fang Y."/>
            <person name="Liao Q."/>
        </authorList>
    </citation>
    <scope>NUCLEOTIDE SEQUENCE</scope>
    <source>
        <strain evidence="15">H3</strain>
        <tissue evidence="15">Leaf</tissue>
    </source>
</reference>
<evidence type="ECO:0000256" key="9">
    <source>
        <dbReference type="ARBA" id="ARBA00022840"/>
    </source>
</evidence>
<comment type="catalytic activity">
    <reaction evidence="11">
        <text>L-seryl-[protein] + ATP = O-phospho-L-seryl-[protein] + ADP + H(+)</text>
        <dbReference type="Rhea" id="RHEA:17989"/>
        <dbReference type="Rhea" id="RHEA-COMP:9863"/>
        <dbReference type="Rhea" id="RHEA-COMP:11604"/>
        <dbReference type="ChEBI" id="CHEBI:15378"/>
        <dbReference type="ChEBI" id="CHEBI:29999"/>
        <dbReference type="ChEBI" id="CHEBI:30616"/>
        <dbReference type="ChEBI" id="CHEBI:83421"/>
        <dbReference type="ChEBI" id="CHEBI:456216"/>
        <dbReference type="EC" id="2.7.11.1"/>
    </reaction>
</comment>
<keyword evidence="3" id="KW-0963">Cytoplasm</keyword>
<keyword evidence="16" id="KW-1185">Reference proteome</keyword>
<dbReference type="Proteomes" id="UP000886520">
    <property type="component" value="Chromosome 12"/>
</dbReference>
<evidence type="ECO:0000313" key="15">
    <source>
        <dbReference type="EMBL" id="KAI5072051.1"/>
    </source>
</evidence>
<evidence type="ECO:0000259" key="14">
    <source>
        <dbReference type="PROSITE" id="PS50011"/>
    </source>
</evidence>
<dbReference type="AlphaFoldDB" id="A0A9D4UQE8"/>
<dbReference type="CDD" id="cd14066">
    <property type="entry name" value="STKc_IRAK"/>
    <property type="match status" value="1"/>
</dbReference>
<dbReference type="GO" id="GO:0005524">
    <property type="term" value="F:ATP binding"/>
    <property type="evidence" value="ECO:0007669"/>
    <property type="project" value="UniProtKB-UniRule"/>
</dbReference>
<keyword evidence="7 13" id="KW-0547">Nucleotide-binding</keyword>
<evidence type="ECO:0000256" key="11">
    <source>
        <dbReference type="ARBA" id="ARBA00048679"/>
    </source>
</evidence>
<dbReference type="PROSITE" id="PS00107">
    <property type="entry name" value="PROTEIN_KINASE_ATP"/>
    <property type="match status" value="1"/>
</dbReference>
<organism evidence="15 16">
    <name type="scientific">Adiantum capillus-veneris</name>
    <name type="common">Maidenhair fern</name>
    <dbReference type="NCBI Taxonomy" id="13818"/>
    <lineage>
        <taxon>Eukaryota</taxon>
        <taxon>Viridiplantae</taxon>
        <taxon>Streptophyta</taxon>
        <taxon>Embryophyta</taxon>
        <taxon>Tracheophyta</taxon>
        <taxon>Polypodiopsida</taxon>
        <taxon>Polypodiidae</taxon>
        <taxon>Polypodiales</taxon>
        <taxon>Pteridineae</taxon>
        <taxon>Pteridaceae</taxon>
        <taxon>Vittarioideae</taxon>
        <taxon>Adiantum</taxon>
    </lineage>
</organism>
<protein>
    <recommendedName>
        <fullName evidence="2">non-specific serine/threonine protein kinase</fullName>
        <ecNumber evidence="2">2.7.11.1</ecNumber>
    </recommendedName>
</protein>
<evidence type="ECO:0000256" key="7">
    <source>
        <dbReference type="ARBA" id="ARBA00022741"/>
    </source>
</evidence>
<evidence type="ECO:0000256" key="1">
    <source>
        <dbReference type="ARBA" id="ARBA00004496"/>
    </source>
</evidence>
<keyword evidence="5" id="KW-0597">Phosphoprotein</keyword>
<dbReference type="GO" id="GO:0051020">
    <property type="term" value="F:GTPase binding"/>
    <property type="evidence" value="ECO:0007669"/>
    <property type="project" value="UniProtKB-ARBA"/>
</dbReference>